<dbReference type="PANTHER" id="PTHR43328">
    <property type="entry name" value="ACETYLTRANSFERASE-RELATED"/>
    <property type="match status" value="1"/>
</dbReference>
<evidence type="ECO:0000313" key="3">
    <source>
        <dbReference type="Proteomes" id="UP001430172"/>
    </source>
</evidence>
<dbReference type="Proteomes" id="UP001430172">
    <property type="component" value="Unassembled WGS sequence"/>
</dbReference>
<organism evidence="2 3">
    <name type="scientific">Phycicoccus sonneratiae</name>
    <dbReference type="NCBI Taxonomy" id="2807628"/>
    <lineage>
        <taxon>Bacteria</taxon>
        <taxon>Bacillati</taxon>
        <taxon>Actinomycetota</taxon>
        <taxon>Actinomycetes</taxon>
        <taxon>Micrococcales</taxon>
        <taxon>Intrasporangiaceae</taxon>
        <taxon>Phycicoccus</taxon>
    </lineage>
</organism>
<comment type="caution">
    <text evidence="2">The sequence shown here is derived from an EMBL/GenBank/DDBJ whole genome shotgun (WGS) entry which is preliminary data.</text>
</comment>
<dbReference type="EMBL" id="JAFDVD010000003">
    <property type="protein sequence ID" value="MBM6398964.1"/>
    <property type="molecule type" value="Genomic_DNA"/>
</dbReference>
<protein>
    <submittedName>
        <fullName evidence="2">GNAT family N-acetyltransferase</fullName>
    </submittedName>
</protein>
<name>A0ABS2CIM4_9MICO</name>
<accession>A0ABS2CIM4</accession>
<dbReference type="PROSITE" id="PS51186">
    <property type="entry name" value="GNAT"/>
    <property type="match status" value="1"/>
</dbReference>
<sequence length="157" mass="17370">MTTTLRPVRDEDHDALFAWQCDPAGIRMAAFTREDPSDRAAFDAHQHRVRTDPAIRHRAVERDGVLVGTVAAFTMEGDREVTYWVDPAHWGEGIATDALRLLVAEEPERPLFGRTAVHNTGSRRVLEKCGFVVVGEDSGWAHGVGAQTAELVLRLDA</sequence>
<dbReference type="Gene3D" id="3.40.630.30">
    <property type="match status" value="1"/>
</dbReference>
<evidence type="ECO:0000313" key="2">
    <source>
        <dbReference type="EMBL" id="MBM6398964.1"/>
    </source>
</evidence>
<dbReference type="SUPFAM" id="SSF55729">
    <property type="entry name" value="Acyl-CoA N-acyltransferases (Nat)"/>
    <property type="match status" value="1"/>
</dbReference>
<dbReference type="InterPro" id="IPR000182">
    <property type="entry name" value="GNAT_dom"/>
</dbReference>
<keyword evidence="3" id="KW-1185">Reference proteome</keyword>
<proteinExistence type="predicted"/>
<evidence type="ECO:0000259" key="1">
    <source>
        <dbReference type="PROSITE" id="PS51186"/>
    </source>
</evidence>
<feature type="domain" description="N-acetyltransferase" evidence="1">
    <location>
        <begin position="3"/>
        <end position="157"/>
    </location>
</feature>
<dbReference type="InterPro" id="IPR016181">
    <property type="entry name" value="Acyl_CoA_acyltransferase"/>
</dbReference>
<reference evidence="2" key="1">
    <citation type="submission" date="2021-02" db="EMBL/GenBank/DDBJ databases">
        <title>Phycicoccus sp. MQZ13P-5T, whole genome shotgun sequence.</title>
        <authorList>
            <person name="Tuo L."/>
        </authorList>
    </citation>
    <scope>NUCLEOTIDE SEQUENCE</scope>
    <source>
        <strain evidence="2">MQZ13P-5</strain>
    </source>
</reference>
<gene>
    <name evidence="2" type="ORF">JQN70_01025</name>
</gene>
<dbReference type="Pfam" id="PF13302">
    <property type="entry name" value="Acetyltransf_3"/>
    <property type="match status" value="1"/>
</dbReference>
<dbReference type="PANTHER" id="PTHR43328:SF1">
    <property type="entry name" value="N-ACETYLTRANSFERASE DOMAIN-CONTAINING PROTEIN"/>
    <property type="match status" value="1"/>
</dbReference>
<dbReference type="RefSeq" id="WP_204129456.1">
    <property type="nucleotide sequence ID" value="NZ_JAFDVD010000003.1"/>
</dbReference>